<accession>A0A7S0D1H7</accession>
<evidence type="ECO:0000256" key="2">
    <source>
        <dbReference type="ARBA" id="ARBA00009320"/>
    </source>
</evidence>
<comment type="catalytic activity">
    <reaction evidence="9">
        <text>L-valine + 2-oxoglutarate = 3-methyl-2-oxobutanoate + L-glutamate</text>
        <dbReference type="Rhea" id="RHEA:24813"/>
        <dbReference type="ChEBI" id="CHEBI:11851"/>
        <dbReference type="ChEBI" id="CHEBI:16810"/>
        <dbReference type="ChEBI" id="CHEBI:29985"/>
        <dbReference type="ChEBI" id="CHEBI:57762"/>
        <dbReference type="EC" id="2.6.1.42"/>
    </reaction>
</comment>
<comment type="catalytic activity">
    <reaction evidence="9">
        <text>L-leucine + 2-oxoglutarate = 4-methyl-2-oxopentanoate + L-glutamate</text>
        <dbReference type="Rhea" id="RHEA:18321"/>
        <dbReference type="ChEBI" id="CHEBI:16810"/>
        <dbReference type="ChEBI" id="CHEBI:17865"/>
        <dbReference type="ChEBI" id="CHEBI:29985"/>
        <dbReference type="ChEBI" id="CHEBI:57427"/>
        <dbReference type="EC" id="2.6.1.42"/>
    </reaction>
</comment>
<comment type="similarity">
    <text evidence="2 7">Belongs to the class-IV pyridoxal-phosphate-dependent aminotransferase family.</text>
</comment>
<dbReference type="Pfam" id="PF01063">
    <property type="entry name" value="Aminotran_4"/>
    <property type="match status" value="1"/>
</dbReference>
<evidence type="ECO:0000256" key="9">
    <source>
        <dbReference type="RuleBase" id="RU004517"/>
    </source>
</evidence>
<dbReference type="SUPFAM" id="SSF56752">
    <property type="entry name" value="D-aminoacid aminotransferase-like PLP-dependent enzymes"/>
    <property type="match status" value="1"/>
</dbReference>
<dbReference type="GO" id="GO:0008652">
    <property type="term" value="P:amino acid biosynthetic process"/>
    <property type="evidence" value="ECO:0007669"/>
    <property type="project" value="UniProtKB-KW"/>
</dbReference>
<feature type="modified residue" description="N6-(pyridoxal phosphate)lysine" evidence="6">
    <location>
        <position position="235"/>
    </location>
</feature>
<evidence type="ECO:0000256" key="1">
    <source>
        <dbReference type="ARBA" id="ARBA00001933"/>
    </source>
</evidence>
<dbReference type="GO" id="GO:0009082">
    <property type="term" value="P:branched-chain amino acid biosynthetic process"/>
    <property type="evidence" value="ECO:0007669"/>
    <property type="project" value="UniProtKB-KW"/>
</dbReference>
<evidence type="ECO:0000256" key="7">
    <source>
        <dbReference type="RuleBase" id="RU004106"/>
    </source>
</evidence>
<keyword evidence="4 9" id="KW-0808">Transferase</keyword>
<protein>
    <recommendedName>
        <fullName evidence="9">Branched-chain-amino-acid aminotransferase</fullName>
        <ecNumber evidence="9">2.6.1.42</ecNumber>
    </recommendedName>
</protein>
<evidence type="ECO:0000256" key="5">
    <source>
        <dbReference type="ARBA" id="ARBA00022898"/>
    </source>
</evidence>
<dbReference type="InterPro" id="IPR018300">
    <property type="entry name" value="Aminotrans_IV_CS"/>
</dbReference>
<dbReference type="CDD" id="cd01557">
    <property type="entry name" value="BCAT_beta_family"/>
    <property type="match status" value="1"/>
</dbReference>
<dbReference type="AlphaFoldDB" id="A0A7S0D1H7"/>
<evidence type="ECO:0000313" key="10">
    <source>
        <dbReference type="EMBL" id="CAD8440154.1"/>
    </source>
</evidence>
<comment type="cofactor">
    <cofactor evidence="1 8">
        <name>pyridoxal 5'-phosphate</name>
        <dbReference type="ChEBI" id="CHEBI:597326"/>
    </cofactor>
</comment>
<dbReference type="PANTHER" id="PTHR42825:SF2">
    <property type="entry name" value="BRANCHED-CHAIN-AMINO-ACID AMINOTRANSFERASE 3, CHLOROPLASTIC-RELATED"/>
    <property type="match status" value="1"/>
</dbReference>
<keyword evidence="3 9" id="KW-0032">Aminotransferase</keyword>
<dbReference type="PIRSF" id="PIRSF006468">
    <property type="entry name" value="BCAT1"/>
    <property type="match status" value="1"/>
</dbReference>
<dbReference type="PANTHER" id="PTHR42825">
    <property type="entry name" value="AMINO ACID AMINOTRANSFERASE"/>
    <property type="match status" value="1"/>
</dbReference>
<dbReference type="NCBIfam" id="NF009897">
    <property type="entry name" value="PRK13357.1"/>
    <property type="match status" value="1"/>
</dbReference>
<dbReference type="InterPro" id="IPR043132">
    <property type="entry name" value="BCAT-like_C"/>
</dbReference>
<dbReference type="EC" id="2.6.1.42" evidence="9"/>
<keyword evidence="9" id="KW-0028">Amino-acid biosynthesis</keyword>
<sequence>MPAACVAPAAALGAAAASRRQGSPLRARAAAKQVPRAAGLKARAAAAAPASAADIDWDKLGFGLTETAFMVRVQCDVDGEWASSEVEPYGDLSLSPAAAVLNYGQGIFEGMKAFRTVDGEVVCFRPDQNAARFAEGAGRMSMPPVPSEIFVDAVKKCISANRDFIPPEGKGSLYLRPLLIGTGPILGLGPAPSYTFLVYCSPVAAYFKGGQLTPIDLVVEESYHRAAPGGTGSTKCIGNYSPVLKVQLAAKKEGYSDVIYLDAVNNKYIEEVSSCNFFVVNGDVIATPKLGGSILPGITRKSIIDLARAKGYTVEERDVSVDEVLAADECFCTGTAVVVVPVGSVTHRGEKTVFQEGGIGPVGQSLYDELTGLQSGKVEDKLGWLEKVPEGFHL</sequence>
<reference evidence="10" key="1">
    <citation type="submission" date="2021-01" db="EMBL/GenBank/DDBJ databases">
        <authorList>
            <person name="Corre E."/>
            <person name="Pelletier E."/>
            <person name="Niang G."/>
            <person name="Scheremetjew M."/>
            <person name="Finn R."/>
            <person name="Kale V."/>
            <person name="Holt S."/>
            <person name="Cochrane G."/>
            <person name="Meng A."/>
            <person name="Brown T."/>
            <person name="Cohen L."/>
        </authorList>
    </citation>
    <scope>NUCLEOTIDE SEQUENCE</scope>
    <source>
        <strain evidence="10">CCAC1681</strain>
    </source>
</reference>
<dbReference type="InterPro" id="IPR033939">
    <property type="entry name" value="BCAT_family"/>
</dbReference>
<gene>
    <name evidence="10" type="ORF">MSP1401_LOCUS6158</name>
</gene>
<dbReference type="PROSITE" id="PS00770">
    <property type="entry name" value="AA_TRANSFER_CLASS_4"/>
    <property type="match status" value="1"/>
</dbReference>
<dbReference type="InterPro" id="IPR005786">
    <property type="entry name" value="B_amino_transII"/>
</dbReference>
<proteinExistence type="inferred from homology"/>
<name>A0A7S0D1H7_MICPS</name>
<evidence type="ECO:0000256" key="3">
    <source>
        <dbReference type="ARBA" id="ARBA00022576"/>
    </source>
</evidence>
<dbReference type="InterPro" id="IPR001544">
    <property type="entry name" value="Aminotrans_IV"/>
</dbReference>
<evidence type="ECO:0000256" key="6">
    <source>
        <dbReference type="PIRSR" id="PIRSR006468-1"/>
    </source>
</evidence>
<organism evidence="10">
    <name type="scientific">Micromonas pusilla</name>
    <name type="common">Picoplanktonic green alga</name>
    <name type="synonym">Chromulina pusilla</name>
    <dbReference type="NCBI Taxonomy" id="38833"/>
    <lineage>
        <taxon>Eukaryota</taxon>
        <taxon>Viridiplantae</taxon>
        <taxon>Chlorophyta</taxon>
        <taxon>Mamiellophyceae</taxon>
        <taxon>Mamiellales</taxon>
        <taxon>Mamiellaceae</taxon>
        <taxon>Micromonas</taxon>
    </lineage>
</organism>
<evidence type="ECO:0000256" key="4">
    <source>
        <dbReference type="ARBA" id="ARBA00022679"/>
    </source>
</evidence>
<evidence type="ECO:0000256" key="8">
    <source>
        <dbReference type="RuleBase" id="RU004516"/>
    </source>
</evidence>
<dbReference type="InterPro" id="IPR036038">
    <property type="entry name" value="Aminotransferase-like"/>
</dbReference>
<dbReference type="Gene3D" id="3.30.470.10">
    <property type="match status" value="1"/>
</dbReference>
<comment type="catalytic activity">
    <reaction evidence="9">
        <text>L-isoleucine + 2-oxoglutarate = (S)-3-methyl-2-oxopentanoate + L-glutamate</text>
        <dbReference type="Rhea" id="RHEA:24801"/>
        <dbReference type="ChEBI" id="CHEBI:16810"/>
        <dbReference type="ChEBI" id="CHEBI:29985"/>
        <dbReference type="ChEBI" id="CHEBI:35146"/>
        <dbReference type="ChEBI" id="CHEBI:58045"/>
        <dbReference type="EC" id="2.6.1.42"/>
    </reaction>
</comment>
<dbReference type="Gene3D" id="3.20.10.10">
    <property type="entry name" value="D-amino Acid Aminotransferase, subunit A, domain 2"/>
    <property type="match status" value="1"/>
</dbReference>
<dbReference type="EMBL" id="HBEN01007520">
    <property type="protein sequence ID" value="CAD8440154.1"/>
    <property type="molecule type" value="Transcribed_RNA"/>
</dbReference>
<keyword evidence="9" id="KW-0100">Branched-chain amino acid biosynthesis</keyword>
<dbReference type="InterPro" id="IPR043131">
    <property type="entry name" value="BCAT-like_N"/>
</dbReference>
<dbReference type="NCBIfam" id="TIGR01123">
    <property type="entry name" value="ilvE_II"/>
    <property type="match status" value="1"/>
</dbReference>
<keyword evidence="5 8" id="KW-0663">Pyridoxal phosphate</keyword>
<dbReference type="GO" id="GO:0004084">
    <property type="term" value="F:branched-chain-amino-acid transaminase activity"/>
    <property type="evidence" value="ECO:0007669"/>
    <property type="project" value="UniProtKB-EC"/>
</dbReference>